<dbReference type="InterPro" id="IPR000014">
    <property type="entry name" value="PAS"/>
</dbReference>
<dbReference type="PRINTS" id="PR00344">
    <property type="entry name" value="BCTRLSENSOR"/>
</dbReference>
<feature type="domain" description="Histidine kinase" evidence="14">
    <location>
        <begin position="509"/>
        <end position="730"/>
    </location>
</feature>
<dbReference type="SMART" id="SM00091">
    <property type="entry name" value="PAS"/>
    <property type="match status" value="1"/>
</dbReference>
<dbReference type="PROSITE" id="PS50112">
    <property type="entry name" value="PAS"/>
    <property type="match status" value="1"/>
</dbReference>
<dbReference type="OrthoDB" id="7051794at2"/>
<feature type="domain" description="PAC" evidence="16">
    <location>
        <begin position="440"/>
        <end position="491"/>
    </location>
</feature>
<dbReference type="GO" id="GO:0005524">
    <property type="term" value="F:ATP binding"/>
    <property type="evidence" value="ECO:0007669"/>
    <property type="project" value="UniProtKB-KW"/>
</dbReference>
<dbReference type="RefSeq" id="WP_153974951.1">
    <property type="nucleotide sequence ID" value="NZ_CP039268.1"/>
</dbReference>
<keyword evidence="6" id="KW-0418">Kinase</keyword>
<keyword evidence="8" id="KW-0902">Two-component regulatory system</keyword>
<dbReference type="InterPro" id="IPR013656">
    <property type="entry name" value="PAS_4"/>
</dbReference>
<protein>
    <recommendedName>
        <fullName evidence="10">Sensory/regulatory protein RpfC</fullName>
        <ecNumber evidence="2">2.7.13.3</ecNumber>
    </recommendedName>
</protein>
<dbReference type="InterPro" id="IPR005467">
    <property type="entry name" value="His_kinase_dom"/>
</dbReference>
<dbReference type="InterPro" id="IPR004358">
    <property type="entry name" value="Sig_transdc_His_kin-like_C"/>
</dbReference>
<evidence type="ECO:0000256" key="6">
    <source>
        <dbReference type="ARBA" id="ARBA00022777"/>
    </source>
</evidence>
<dbReference type="NCBIfam" id="TIGR00229">
    <property type="entry name" value="sensory_box"/>
    <property type="match status" value="1"/>
</dbReference>
<dbReference type="CDD" id="cd00082">
    <property type="entry name" value="HisKA"/>
    <property type="match status" value="1"/>
</dbReference>
<feature type="transmembrane region" description="Helical" evidence="13">
    <location>
        <begin position="157"/>
        <end position="178"/>
    </location>
</feature>
<evidence type="ECO:0000313" key="17">
    <source>
        <dbReference type="EMBL" id="QGU32755.1"/>
    </source>
</evidence>
<evidence type="ECO:0000256" key="7">
    <source>
        <dbReference type="ARBA" id="ARBA00022840"/>
    </source>
</evidence>
<evidence type="ECO:0000256" key="1">
    <source>
        <dbReference type="ARBA" id="ARBA00000085"/>
    </source>
</evidence>
<organism evidence="17 18">
    <name type="scientific">Thermochromatium tepidum ATCC 43061</name>
    <dbReference type="NCBI Taxonomy" id="316276"/>
    <lineage>
        <taxon>Bacteria</taxon>
        <taxon>Pseudomonadati</taxon>
        <taxon>Pseudomonadota</taxon>
        <taxon>Gammaproteobacteria</taxon>
        <taxon>Chromatiales</taxon>
        <taxon>Chromatiaceae</taxon>
        <taxon>Thermochromatium</taxon>
    </lineage>
</organism>
<evidence type="ECO:0000259" key="16">
    <source>
        <dbReference type="PROSITE" id="PS50113"/>
    </source>
</evidence>
<keyword evidence="11" id="KW-0175">Coiled coil</keyword>
<feature type="region of interest" description="Disordered" evidence="12">
    <location>
        <begin position="735"/>
        <end position="764"/>
    </location>
</feature>
<evidence type="ECO:0000256" key="12">
    <source>
        <dbReference type="SAM" id="MobiDB-lite"/>
    </source>
</evidence>
<dbReference type="Pfam" id="PF02518">
    <property type="entry name" value="HATPase_c"/>
    <property type="match status" value="1"/>
</dbReference>
<evidence type="ECO:0000256" key="11">
    <source>
        <dbReference type="SAM" id="Coils"/>
    </source>
</evidence>
<dbReference type="SUPFAM" id="SSF55785">
    <property type="entry name" value="PYP-like sensor domain (PAS domain)"/>
    <property type="match status" value="1"/>
</dbReference>
<dbReference type="PANTHER" id="PTHR43047">
    <property type="entry name" value="TWO-COMPONENT HISTIDINE PROTEIN KINASE"/>
    <property type="match status" value="1"/>
</dbReference>
<dbReference type="InterPro" id="IPR003661">
    <property type="entry name" value="HisK_dim/P_dom"/>
</dbReference>
<evidence type="ECO:0000256" key="8">
    <source>
        <dbReference type="ARBA" id="ARBA00023012"/>
    </source>
</evidence>
<dbReference type="EC" id="2.7.13.3" evidence="2"/>
<evidence type="ECO:0000259" key="15">
    <source>
        <dbReference type="PROSITE" id="PS50112"/>
    </source>
</evidence>
<dbReference type="FunFam" id="1.10.287.130:FF:000002">
    <property type="entry name" value="Two-component osmosensing histidine kinase"/>
    <property type="match status" value="1"/>
</dbReference>
<feature type="transmembrane region" description="Helical" evidence="13">
    <location>
        <begin position="190"/>
        <end position="212"/>
    </location>
</feature>
<keyword evidence="5" id="KW-0547">Nucleotide-binding</keyword>
<evidence type="ECO:0000256" key="4">
    <source>
        <dbReference type="ARBA" id="ARBA00022679"/>
    </source>
</evidence>
<feature type="domain" description="PAS" evidence="15">
    <location>
        <begin position="366"/>
        <end position="436"/>
    </location>
</feature>
<dbReference type="AlphaFoldDB" id="A0A6I6E1E5"/>
<evidence type="ECO:0000256" key="13">
    <source>
        <dbReference type="SAM" id="Phobius"/>
    </source>
</evidence>
<dbReference type="FunFam" id="3.30.565.10:FF:000010">
    <property type="entry name" value="Sensor histidine kinase RcsC"/>
    <property type="match status" value="1"/>
</dbReference>
<feature type="transmembrane region" description="Helical" evidence="13">
    <location>
        <begin position="94"/>
        <end position="113"/>
    </location>
</feature>
<dbReference type="EMBL" id="CP039268">
    <property type="protein sequence ID" value="QGU32755.1"/>
    <property type="molecule type" value="Genomic_DNA"/>
</dbReference>
<evidence type="ECO:0000259" key="14">
    <source>
        <dbReference type="PROSITE" id="PS50109"/>
    </source>
</evidence>
<keyword evidence="3" id="KW-0597">Phosphoprotein</keyword>
<feature type="transmembrane region" description="Helical" evidence="13">
    <location>
        <begin position="60"/>
        <end position="82"/>
    </location>
</feature>
<feature type="coiled-coil region" evidence="11">
    <location>
        <begin position="479"/>
        <end position="509"/>
    </location>
</feature>
<dbReference type="InterPro" id="IPR036890">
    <property type="entry name" value="HATPase_C_sf"/>
</dbReference>
<dbReference type="Proteomes" id="UP000426424">
    <property type="component" value="Chromosome"/>
</dbReference>
<dbReference type="SUPFAM" id="SSF55874">
    <property type="entry name" value="ATPase domain of HSP90 chaperone/DNA topoisomerase II/histidine kinase"/>
    <property type="match status" value="1"/>
</dbReference>
<feature type="transmembrane region" description="Helical" evidence="13">
    <location>
        <begin position="31"/>
        <end position="48"/>
    </location>
</feature>
<dbReference type="CDD" id="cd00130">
    <property type="entry name" value="PAS"/>
    <property type="match status" value="1"/>
</dbReference>
<sequence length="845" mass="92455">MKDPLASQVTSVFAQLARAGAANRVRADPGLWLLLFNLALVSCTLLWLSLGSGEEHQVALITNLVFILNQGSLLTLSLQTAFSPWLDPVTRRAWRLLSLGFFLSWLGDLAWAIQELVLGIDPFPASVSDLGYLASYPPLLAGILTLTRPLKTRSERLVFWLDLVTITLGVAALVWYFLLRTLVGNEDVGLLALFYPVGDVVLLVGVGVWLVRPRYRGASASMRWLMSGLIAFLLADLRYAYAIAQGDYQVGGVTDALYYLAGLMLMVAARVQAIAGKARPDPAPTASDPPEWMLWLLPYLSIASIHGVLIAIALGWLPAGDPGQGERPLHVLILTAALMVFLVMLRQTLAGRELARLKTQRALEASEIRFAALARHSSDLILLTDPDLRVRFANDSIQRVLGQAPGALMQRPLLDLLRPEDQVSAGRFLARLLDTQDLTLVTEWSMRHADGTWREIEILATNLSQTPAVGGLVLNGRDVTERKRQQRELEQARAAAEAANRAKSEFLANMSHEIRTPMNAVIGISNLLLDTSLSPKQRDYIQRLRLAATTLLKLLDTILDYSKLEAGRMTLESIPFQPQEVLDSARTLFELQAEQQGLTLDFTLAPEVPPWVQGDPLRLLQVITNLVGNALKFTHAGGVWVRVECQQRTETDVVLRVAVRDTGVGLTPEQLGRLFDAFHQADPSTSRRYGGTGLGLSISKHLVGLMGGEIGVESVAGRGSTFWFTVRLEIAAPDPGRSQDRAGKVLDTSPLDPGSPTCPTAPKSAPVIPAIRPPLDLERLNALDALLATNNSRARHLNRELQEGFAGTPWESVYAPIAESIRALDFATARARLQQILAACETDLV</sequence>
<evidence type="ECO:0000256" key="10">
    <source>
        <dbReference type="ARBA" id="ARBA00068150"/>
    </source>
</evidence>
<dbReference type="SMART" id="SM00388">
    <property type="entry name" value="HisKA"/>
    <property type="match status" value="1"/>
</dbReference>
<dbReference type="KEGG" id="ttp:E6P07_07020"/>
<evidence type="ECO:0000256" key="2">
    <source>
        <dbReference type="ARBA" id="ARBA00012438"/>
    </source>
</evidence>
<comment type="subunit">
    <text evidence="9">At low DSF concentrations, interacts with RpfF.</text>
</comment>
<dbReference type="SUPFAM" id="SSF47384">
    <property type="entry name" value="Homodimeric domain of signal transducing histidine kinase"/>
    <property type="match status" value="1"/>
</dbReference>
<dbReference type="Pfam" id="PF00512">
    <property type="entry name" value="HisKA"/>
    <property type="match status" value="1"/>
</dbReference>
<comment type="catalytic activity">
    <reaction evidence="1">
        <text>ATP + protein L-histidine = ADP + protein N-phospho-L-histidine.</text>
        <dbReference type="EC" id="2.7.13.3"/>
    </reaction>
</comment>
<accession>A0A6I6E1E5</accession>
<feature type="transmembrane region" description="Helical" evidence="13">
    <location>
        <begin position="296"/>
        <end position="317"/>
    </location>
</feature>
<keyword evidence="13" id="KW-0472">Membrane</keyword>
<feature type="transmembrane region" description="Helical" evidence="13">
    <location>
        <begin position="329"/>
        <end position="349"/>
    </location>
</feature>
<feature type="transmembrane region" description="Helical" evidence="13">
    <location>
        <begin position="224"/>
        <end position="244"/>
    </location>
</feature>
<dbReference type="CDD" id="cd16922">
    <property type="entry name" value="HATPase_EvgS-ArcB-TorS-like"/>
    <property type="match status" value="1"/>
</dbReference>
<keyword evidence="4" id="KW-0808">Transferase</keyword>
<dbReference type="InterPro" id="IPR003594">
    <property type="entry name" value="HATPase_dom"/>
</dbReference>
<dbReference type="PROSITE" id="PS50113">
    <property type="entry name" value="PAC"/>
    <property type="match status" value="1"/>
</dbReference>
<dbReference type="Gene3D" id="3.30.565.10">
    <property type="entry name" value="Histidine kinase-like ATPase, C-terminal domain"/>
    <property type="match status" value="1"/>
</dbReference>
<dbReference type="InterPro" id="IPR036097">
    <property type="entry name" value="HisK_dim/P_sf"/>
</dbReference>
<keyword evidence="13" id="KW-1133">Transmembrane helix</keyword>
<keyword evidence="18" id="KW-1185">Reference proteome</keyword>
<evidence type="ECO:0000256" key="9">
    <source>
        <dbReference type="ARBA" id="ARBA00064003"/>
    </source>
</evidence>
<dbReference type="InterPro" id="IPR000700">
    <property type="entry name" value="PAS-assoc_C"/>
</dbReference>
<keyword evidence="7" id="KW-0067">ATP-binding</keyword>
<dbReference type="Pfam" id="PF08448">
    <property type="entry name" value="PAS_4"/>
    <property type="match status" value="1"/>
</dbReference>
<evidence type="ECO:0000256" key="3">
    <source>
        <dbReference type="ARBA" id="ARBA00022553"/>
    </source>
</evidence>
<dbReference type="SMART" id="SM00387">
    <property type="entry name" value="HATPase_c"/>
    <property type="match status" value="1"/>
</dbReference>
<dbReference type="GO" id="GO:0000155">
    <property type="term" value="F:phosphorelay sensor kinase activity"/>
    <property type="evidence" value="ECO:0007669"/>
    <property type="project" value="InterPro"/>
</dbReference>
<evidence type="ECO:0000313" key="18">
    <source>
        <dbReference type="Proteomes" id="UP000426424"/>
    </source>
</evidence>
<evidence type="ECO:0000256" key="5">
    <source>
        <dbReference type="ARBA" id="ARBA00022741"/>
    </source>
</evidence>
<reference evidence="17 18" key="1">
    <citation type="submission" date="2019-12" db="EMBL/GenBank/DDBJ databases">
        <title>The complete genome of the thermophilic, anoxygenic phototrophic gammaproteobacterium Thermochromatium tepidum.</title>
        <authorList>
            <person name="Sattley W.M."/>
            <person name="Swingley W.D."/>
            <person name="Burchell B.M."/>
            <person name="Gurbani S.A."/>
            <person name="Kujawa C.M."/>
            <person name="Nuccio D.A."/>
            <person name="Schladweiler J."/>
            <person name="Shaffer K.N."/>
            <person name="Stokes L.M."/>
            <person name="Touchman J.W."/>
            <person name="Blankenship R.E."/>
            <person name="Madigan M.T."/>
        </authorList>
    </citation>
    <scope>NUCLEOTIDE SEQUENCE [LARGE SCALE GENOMIC DNA]</scope>
    <source>
        <strain evidence="17 18">ATCC 43061</strain>
    </source>
</reference>
<dbReference type="InterPro" id="IPR035965">
    <property type="entry name" value="PAS-like_dom_sf"/>
</dbReference>
<dbReference type="PROSITE" id="PS50109">
    <property type="entry name" value="HIS_KIN"/>
    <property type="match status" value="1"/>
</dbReference>
<name>A0A6I6E1E5_THETI</name>
<keyword evidence="13" id="KW-0812">Transmembrane</keyword>
<proteinExistence type="predicted"/>
<gene>
    <name evidence="17" type="ORF">E6P07_07020</name>
</gene>
<dbReference type="Gene3D" id="1.10.287.130">
    <property type="match status" value="1"/>
</dbReference>
<dbReference type="Gene3D" id="3.30.450.20">
    <property type="entry name" value="PAS domain"/>
    <property type="match status" value="1"/>
</dbReference>